<feature type="compositionally biased region" description="Basic and acidic residues" evidence="1">
    <location>
        <begin position="1"/>
        <end position="14"/>
    </location>
</feature>
<evidence type="ECO:0000313" key="2">
    <source>
        <dbReference type="EMBL" id="AAX95583.1"/>
    </source>
</evidence>
<proteinExistence type="predicted"/>
<feature type="compositionally biased region" description="Basic and acidic residues" evidence="1">
    <location>
        <begin position="77"/>
        <end position="90"/>
    </location>
</feature>
<accession>Q53K75</accession>
<evidence type="ECO:0000313" key="3">
    <source>
        <dbReference type="EMBL" id="ABF97753.1"/>
    </source>
</evidence>
<dbReference type="EMBL" id="AC146816">
    <property type="protein sequence ID" value="AAX95583.1"/>
    <property type="molecule type" value="Genomic_DNA"/>
</dbReference>
<dbReference type="AlphaFoldDB" id="Q53K75"/>
<reference evidence="2" key="3">
    <citation type="submission" date="2005-04" db="EMBL/GenBank/DDBJ databases">
        <authorList>
            <person name="Buell R."/>
        </authorList>
    </citation>
    <scope>NUCLEOTIDE SEQUENCE</scope>
</reference>
<evidence type="ECO:0000256" key="1">
    <source>
        <dbReference type="SAM" id="MobiDB-lite"/>
    </source>
</evidence>
<feature type="region of interest" description="Disordered" evidence="1">
    <location>
        <begin position="64"/>
        <end position="95"/>
    </location>
</feature>
<name>Q53K75_ORYSJ</name>
<feature type="compositionally biased region" description="Polar residues" evidence="1">
    <location>
        <begin position="66"/>
        <end position="76"/>
    </location>
</feature>
<dbReference type="EMBL" id="DP000009">
    <property type="protein sequence ID" value="ABF97753.1"/>
    <property type="molecule type" value="Genomic_DNA"/>
</dbReference>
<protein>
    <submittedName>
        <fullName evidence="3">Retrotransposon protein, putative, unclassified</fullName>
    </submittedName>
</protein>
<feature type="region of interest" description="Disordered" evidence="1">
    <location>
        <begin position="1"/>
        <end position="22"/>
    </location>
</feature>
<sequence>MVDTKATDSKKGEVNPENIIPISMEKLTPEQKAEFELMKDNLQNQFLQSFKQTRSGVIQKYKLMMSPNTDPEPSTSKGDKPKTDGPKDDKPEEETPLEFENFQGQIDYAVHQALINQSGVLVNTLTNIIKSVVDGTIAEQQVRGPTFLPNDVMRDQFVLKPKDTGNLYRHPYHEYFERVPLPNRYKVPDFSKFSGQDNVSTYEHVSRFLAQCVLM</sequence>
<reference evidence="2" key="1">
    <citation type="submission" date="2003-10" db="EMBL/GenBank/DDBJ databases">
        <authorList>
            <person name="Buell C."/>
            <person name="Yuan Q."/>
            <person name="Ouyang S."/>
            <person name="Liu J."/>
            <person name="Wang A."/>
            <person name="Maiti R."/>
            <person name="Lin H."/>
            <person name="Zhu W."/>
            <person name="Hamilton J."/>
            <person name="Jones K."/>
            <person name="Tallon L."/>
            <person name="Feldblyum T."/>
            <person name="Tsitrin T."/>
            <person name="Bera J."/>
            <person name="Kim M."/>
            <person name="Jin S."/>
            <person name="Fadrosh D."/>
            <person name="Vuong H."/>
            <person name="Overton II L."/>
            <person name="Reardon M."/>
            <person name="Weaver B."/>
            <person name="Johri S."/>
            <person name="Lewis M."/>
            <person name="Utterback T."/>
            <person name="Van Aken S."/>
            <person name="Wortman J."/>
            <person name="Haas B."/>
            <person name="Koo H."/>
            <person name="Zismann V."/>
            <person name="Hsiao J."/>
            <person name="Iobst S."/>
            <person name="de Vazeilles A."/>
            <person name="White O."/>
            <person name="Salzberg S."/>
            <person name="Fraser C."/>
        </authorList>
    </citation>
    <scope>NUCLEOTIDE SEQUENCE</scope>
</reference>
<organism evidence="2">
    <name type="scientific">Oryza sativa subsp. japonica</name>
    <name type="common">Rice</name>
    <dbReference type="NCBI Taxonomy" id="39947"/>
    <lineage>
        <taxon>Eukaryota</taxon>
        <taxon>Viridiplantae</taxon>
        <taxon>Streptophyta</taxon>
        <taxon>Embryophyta</taxon>
        <taxon>Tracheophyta</taxon>
        <taxon>Spermatophyta</taxon>
        <taxon>Magnoliopsida</taxon>
        <taxon>Liliopsida</taxon>
        <taxon>Poales</taxon>
        <taxon>Poaceae</taxon>
        <taxon>BOP clade</taxon>
        <taxon>Oryzoideae</taxon>
        <taxon>Oryzeae</taxon>
        <taxon>Oryzinae</taxon>
        <taxon>Oryza</taxon>
        <taxon>Oryza sativa</taxon>
    </lineage>
</organism>
<gene>
    <name evidence="3" type="ordered locus">LOC_Os03g43200</name>
</gene>
<reference evidence="3" key="4">
    <citation type="submission" date="2006-06" db="EMBL/GenBank/DDBJ databases">
        <authorList>
            <person name="Buell R."/>
            <person name="Wing R.A."/>
            <person name="McCombie W.A."/>
            <person name="Ouyang S."/>
        </authorList>
    </citation>
    <scope>NUCLEOTIDE SEQUENCE</scope>
</reference>
<reference evidence="3" key="2">
    <citation type="journal article" date="2005" name="Genome Res.">
        <title>Sequence, annotation, and analysis of synteny between rice chromosome 3 and diverged grass species.</title>
        <authorList>
            <consortium name="Rice Chromosome 3 Sequencing Consortium"/>
            <person name="Buell C.R."/>
            <person name="Yuan Q."/>
            <person name="Ouyang S."/>
            <person name="Liu J."/>
            <person name="Zhu W."/>
            <person name="Wang A."/>
            <person name="Maiti R."/>
            <person name="Haas B."/>
            <person name="Wortman J."/>
            <person name="Pertea M."/>
            <person name="Jones K.M."/>
            <person name="Kim M."/>
            <person name="Overton L."/>
            <person name="Tsitrin T."/>
            <person name="Fadrosh D."/>
            <person name="Bera J."/>
            <person name="Weaver B."/>
            <person name="Jin S."/>
            <person name="Johri S."/>
            <person name="Reardon M."/>
            <person name="Webb K."/>
            <person name="Hill J."/>
            <person name="Moffat K."/>
            <person name="Tallon L."/>
            <person name="Van Aken S."/>
            <person name="Lewis M."/>
            <person name="Utterback T."/>
            <person name="Feldblyum T."/>
            <person name="Zismann V."/>
            <person name="Iobst S."/>
            <person name="Hsiao J."/>
            <person name="de Vazeille A.R."/>
            <person name="Salzberg S.L."/>
            <person name="White O."/>
            <person name="Fraser C."/>
            <person name="Yu Y."/>
            <person name="Kim H."/>
            <person name="Rambo T."/>
            <person name="Currie J."/>
            <person name="Collura K."/>
            <person name="Kernodle-Thompson S."/>
            <person name="Wei F."/>
            <person name="Kudrna K."/>
            <person name="Ammiraju J.S."/>
            <person name="Luo M."/>
            <person name="Goicoechea J.L."/>
            <person name="Wing R.A."/>
            <person name="Henry D."/>
            <person name="Oates R."/>
            <person name="Palmer M."/>
            <person name="Pries G."/>
            <person name="Saski C."/>
            <person name="Simmons J."/>
            <person name="Soderlund C."/>
            <person name="Nelson W."/>
            <person name="de la Bastide M."/>
            <person name="Spiegel L."/>
            <person name="Nascimento L."/>
            <person name="Huang E."/>
            <person name="Preston R."/>
            <person name="Zutavern T."/>
            <person name="Palmer L."/>
            <person name="O'Shaughnessy A."/>
            <person name="Dike S."/>
            <person name="McCombie W.R."/>
            <person name="Minx P."/>
            <person name="Cordum H."/>
            <person name="Wilson R."/>
            <person name="Jin W."/>
            <person name="Lee H.R."/>
            <person name="Jiang J."/>
            <person name="Jackson S."/>
        </authorList>
    </citation>
    <scope>NUCLEOTIDE SEQUENCE [LARGE SCALE GENOMIC DNA]</scope>
</reference>